<accession>A0AAE0FID2</accession>
<dbReference type="Proteomes" id="UP001190700">
    <property type="component" value="Unassembled WGS sequence"/>
</dbReference>
<evidence type="ECO:0000313" key="3">
    <source>
        <dbReference type="Proteomes" id="UP001190700"/>
    </source>
</evidence>
<dbReference type="InterPro" id="IPR029471">
    <property type="entry name" value="HNH_5"/>
</dbReference>
<feature type="domain" description="HNH nuclease" evidence="1">
    <location>
        <begin position="42"/>
        <end position="95"/>
    </location>
</feature>
<dbReference type="EMBL" id="LGRX02018080">
    <property type="protein sequence ID" value="KAK3260174.1"/>
    <property type="molecule type" value="Genomic_DNA"/>
</dbReference>
<organism evidence="2 3">
    <name type="scientific">Cymbomonas tetramitiformis</name>
    <dbReference type="NCBI Taxonomy" id="36881"/>
    <lineage>
        <taxon>Eukaryota</taxon>
        <taxon>Viridiplantae</taxon>
        <taxon>Chlorophyta</taxon>
        <taxon>Pyramimonadophyceae</taxon>
        <taxon>Pyramimonadales</taxon>
        <taxon>Pyramimonadaceae</taxon>
        <taxon>Cymbomonas</taxon>
    </lineage>
</organism>
<dbReference type="Pfam" id="PF14279">
    <property type="entry name" value="HNH_5"/>
    <property type="match status" value="1"/>
</dbReference>
<dbReference type="SMART" id="SM00507">
    <property type="entry name" value="HNHc"/>
    <property type="match status" value="1"/>
</dbReference>
<name>A0AAE0FID2_9CHLO</name>
<dbReference type="AlphaFoldDB" id="A0AAE0FID2"/>
<dbReference type="PANTHER" id="PTHR33877:SF2">
    <property type="entry name" value="OS07G0170200 PROTEIN"/>
    <property type="match status" value="1"/>
</dbReference>
<dbReference type="InterPro" id="IPR003615">
    <property type="entry name" value="HNH_nuc"/>
</dbReference>
<sequence length="113" mass="12765">MEPKRGKQILATSGVSLDKRERRLLRRKLCRLLKKRHSVAPGTRRHIFARDGLKCFYCGKVGTPKGVTLDHIVPHSQGGSSHRNHLITAWLACNQSKGSLWLEEAVEQDLLNT</sequence>
<comment type="caution">
    <text evidence="2">The sequence shown here is derived from an EMBL/GenBank/DDBJ whole genome shotgun (WGS) entry which is preliminary data.</text>
</comment>
<evidence type="ECO:0000259" key="1">
    <source>
        <dbReference type="SMART" id="SM00507"/>
    </source>
</evidence>
<proteinExistence type="predicted"/>
<dbReference type="InterPro" id="IPR052892">
    <property type="entry name" value="NA-targeting_endonuclease"/>
</dbReference>
<reference evidence="2 3" key="1">
    <citation type="journal article" date="2015" name="Genome Biol. Evol.">
        <title>Comparative Genomics of a Bacterivorous Green Alga Reveals Evolutionary Causalities and Consequences of Phago-Mixotrophic Mode of Nutrition.</title>
        <authorList>
            <person name="Burns J.A."/>
            <person name="Paasch A."/>
            <person name="Narechania A."/>
            <person name="Kim E."/>
        </authorList>
    </citation>
    <scope>NUCLEOTIDE SEQUENCE [LARGE SCALE GENOMIC DNA]</scope>
    <source>
        <strain evidence="2 3">PLY_AMNH</strain>
    </source>
</reference>
<keyword evidence="3" id="KW-1185">Reference proteome</keyword>
<protein>
    <recommendedName>
        <fullName evidence="1">HNH nuclease domain-containing protein</fullName>
    </recommendedName>
</protein>
<dbReference type="Gene3D" id="1.10.30.50">
    <property type="match status" value="1"/>
</dbReference>
<dbReference type="PANTHER" id="PTHR33877">
    <property type="entry name" value="SLL1193 PROTEIN"/>
    <property type="match status" value="1"/>
</dbReference>
<evidence type="ECO:0000313" key="2">
    <source>
        <dbReference type="EMBL" id="KAK3260174.1"/>
    </source>
</evidence>
<gene>
    <name evidence="2" type="ORF">CYMTET_30855</name>
</gene>
<dbReference type="CDD" id="cd00085">
    <property type="entry name" value="HNHc"/>
    <property type="match status" value="1"/>
</dbReference>